<comment type="caution">
    <text evidence="7">The sequence shown here is derived from an EMBL/GenBank/DDBJ whole genome shotgun (WGS) entry which is preliminary data.</text>
</comment>
<keyword evidence="2 6" id="KW-0812">Transmembrane</keyword>
<dbReference type="EMBL" id="JAMFTS010000004">
    <property type="protein sequence ID" value="KAJ4762992.1"/>
    <property type="molecule type" value="Genomic_DNA"/>
</dbReference>
<dbReference type="Proteomes" id="UP001140206">
    <property type="component" value="Chromosome 4"/>
</dbReference>
<dbReference type="SMART" id="SM01417">
    <property type="entry name" value="Solute_trans_a"/>
    <property type="match status" value="1"/>
</dbReference>
<feature type="transmembrane region" description="Helical" evidence="6">
    <location>
        <begin position="262"/>
        <end position="286"/>
    </location>
</feature>
<feature type="compositionally biased region" description="Basic and acidic residues" evidence="5">
    <location>
        <begin position="420"/>
        <end position="434"/>
    </location>
</feature>
<feature type="compositionally biased region" description="Basic and acidic residues" evidence="5">
    <location>
        <begin position="18"/>
        <end position="41"/>
    </location>
</feature>
<dbReference type="Pfam" id="PF03619">
    <property type="entry name" value="Solute_trans_a"/>
    <property type="match status" value="1"/>
</dbReference>
<evidence type="ECO:0000313" key="7">
    <source>
        <dbReference type="EMBL" id="KAJ4762992.1"/>
    </source>
</evidence>
<accession>A0AAV8D9G8</accession>
<evidence type="ECO:0000256" key="5">
    <source>
        <dbReference type="SAM" id="MobiDB-lite"/>
    </source>
</evidence>
<feature type="transmembrane region" description="Helical" evidence="6">
    <location>
        <begin position="298"/>
        <end position="318"/>
    </location>
</feature>
<dbReference type="PANTHER" id="PTHR23423">
    <property type="entry name" value="ORGANIC SOLUTE TRANSPORTER-RELATED"/>
    <property type="match status" value="1"/>
</dbReference>
<feature type="compositionally biased region" description="Gly residues" evidence="5">
    <location>
        <begin position="1"/>
        <end position="14"/>
    </location>
</feature>
<name>A0AAV8D9G8_9POAL</name>
<feature type="region of interest" description="Disordered" evidence="5">
    <location>
        <begin position="1"/>
        <end position="41"/>
    </location>
</feature>
<sequence>MEGRRGGGGGGTTYVGGRRREGDSVRGREEGTGADTEEGKARECMREGGVSYSRHVREQNTWLIVAPLSRSHPYNCRLHRLSQSLCVWFLQKELIEIEMEINVMSSFQGVYTNLHVPALVIGGVFALNALILSLMLIFRHLRSYTNPYEQKWIIAVLFMVPVYATDSIISLWVSRLSMICDILRSCYEAFALYSFGRYLVACLGGEPRVVDMLENKANEELQEQLLEEGEKKGSRKEGSFCDFFCHPIFLGKDMYTTVKFGLVQYMILKTACAFLSLILELLGVYGEGEFKWYYGYPYIAIVINFSQSWALYCLVQFYHVTRERLQPIRPLEKFISFKAIVFATWWQGLAIAIICYFGILPKAGKIQNTIQNFLICIEMSVASIAHVYVFSAEPYQYLPIASCGSVTLEETKTQVKVKDGKDKKPATVETKENVESPGTSIRESVQDVVLVGGKHVVKDVVLTISQAIEPVEKGVTKIQETMHHISVKPNKESEYAINEHTNERIVDGDTVDVESEIEIRPEGIQK</sequence>
<evidence type="ECO:0000256" key="4">
    <source>
        <dbReference type="ARBA" id="ARBA00023136"/>
    </source>
</evidence>
<feature type="transmembrane region" description="Helical" evidence="6">
    <location>
        <begin position="152"/>
        <end position="174"/>
    </location>
</feature>
<evidence type="ECO:0000313" key="8">
    <source>
        <dbReference type="Proteomes" id="UP001140206"/>
    </source>
</evidence>
<evidence type="ECO:0000256" key="1">
    <source>
        <dbReference type="ARBA" id="ARBA00004141"/>
    </source>
</evidence>
<gene>
    <name evidence="7" type="ORF">LUZ62_073367</name>
</gene>
<dbReference type="AlphaFoldDB" id="A0AAV8D9G8"/>
<comment type="subcellular location">
    <subcellularLocation>
        <location evidence="1">Membrane</location>
        <topology evidence="1">Multi-pass membrane protein</topology>
    </subcellularLocation>
</comment>
<dbReference type="InterPro" id="IPR005178">
    <property type="entry name" value="Ostalpha/TMEM184C"/>
</dbReference>
<evidence type="ECO:0000256" key="2">
    <source>
        <dbReference type="ARBA" id="ARBA00022692"/>
    </source>
</evidence>
<proteinExistence type="predicted"/>
<dbReference type="GO" id="GO:0016020">
    <property type="term" value="C:membrane"/>
    <property type="evidence" value="ECO:0007669"/>
    <property type="project" value="UniProtKB-SubCell"/>
</dbReference>
<keyword evidence="8" id="KW-1185">Reference proteome</keyword>
<evidence type="ECO:0000256" key="6">
    <source>
        <dbReference type="SAM" id="Phobius"/>
    </source>
</evidence>
<evidence type="ECO:0000256" key="3">
    <source>
        <dbReference type="ARBA" id="ARBA00022989"/>
    </source>
</evidence>
<keyword evidence="3 6" id="KW-1133">Transmembrane helix</keyword>
<protein>
    <submittedName>
        <fullName evidence="7">Organic solute transporter ostalpha protein (DUF300)</fullName>
    </submittedName>
</protein>
<organism evidence="7 8">
    <name type="scientific">Rhynchospora pubera</name>
    <dbReference type="NCBI Taxonomy" id="906938"/>
    <lineage>
        <taxon>Eukaryota</taxon>
        <taxon>Viridiplantae</taxon>
        <taxon>Streptophyta</taxon>
        <taxon>Embryophyta</taxon>
        <taxon>Tracheophyta</taxon>
        <taxon>Spermatophyta</taxon>
        <taxon>Magnoliopsida</taxon>
        <taxon>Liliopsida</taxon>
        <taxon>Poales</taxon>
        <taxon>Cyperaceae</taxon>
        <taxon>Cyperoideae</taxon>
        <taxon>Rhynchosporeae</taxon>
        <taxon>Rhynchospora</taxon>
    </lineage>
</organism>
<feature type="transmembrane region" description="Helical" evidence="6">
    <location>
        <begin position="371"/>
        <end position="390"/>
    </location>
</feature>
<keyword evidence="4 6" id="KW-0472">Membrane</keyword>
<feature type="transmembrane region" description="Helical" evidence="6">
    <location>
        <begin position="114"/>
        <end position="140"/>
    </location>
</feature>
<feature type="transmembrane region" description="Helical" evidence="6">
    <location>
        <begin position="339"/>
        <end position="359"/>
    </location>
</feature>
<feature type="region of interest" description="Disordered" evidence="5">
    <location>
        <begin position="420"/>
        <end position="439"/>
    </location>
</feature>
<reference evidence="7" key="1">
    <citation type="submission" date="2022-08" db="EMBL/GenBank/DDBJ databases">
        <authorList>
            <person name="Marques A."/>
        </authorList>
    </citation>
    <scope>NUCLEOTIDE SEQUENCE</scope>
    <source>
        <strain evidence="7">RhyPub2mFocal</strain>
        <tissue evidence="7">Leaves</tissue>
    </source>
</reference>